<dbReference type="AlphaFoldDB" id="A0AAE9NL82"/>
<dbReference type="RefSeq" id="WP_241664897.1">
    <property type="nucleotide sequence ID" value="NZ_CP090065.1"/>
</dbReference>
<dbReference type="InterPro" id="IPR009739">
    <property type="entry name" value="LprI-like_N"/>
</dbReference>
<dbReference type="EMBL" id="CP090065">
    <property type="protein sequence ID" value="UVO07109.1"/>
    <property type="molecule type" value="Genomic_DNA"/>
</dbReference>
<dbReference type="Pfam" id="PF07007">
    <property type="entry name" value="LprI"/>
    <property type="match status" value="1"/>
</dbReference>
<organism evidence="2 3">
    <name type="scientific">Pectobacterium polonicum</name>
    <dbReference type="NCBI Taxonomy" id="2485124"/>
    <lineage>
        <taxon>Bacteria</taxon>
        <taxon>Pseudomonadati</taxon>
        <taxon>Pseudomonadota</taxon>
        <taxon>Gammaproteobacteria</taxon>
        <taxon>Enterobacterales</taxon>
        <taxon>Pectobacteriaceae</taxon>
        <taxon>Pectobacterium</taxon>
    </lineage>
</organism>
<feature type="domain" description="Lysozyme inhibitor LprI-like N-terminal" evidence="1">
    <location>
        <begin position="188"/>
        <end position="260"/>
    </location>
</feature>
<reference evidence="2" key="1">
    <citation type="submission" date="2021-12" db="EMBL/GenBank/DDBJ databases">
        <title>Genome sequence of novel Pectobacterium sp. causing blackleg.</title>
        <authorList>
            <person name="Wang J."/>
        </authorList>
    </citation>
    <scope>NUCLEOTIDE SEQUENCE</scope>
    <source>
        <strain evidence="2">BY21311</strain>
    </source>
</reference>
<evidence type="ECO:0000313" key="3">
    <source>
        <dbReference type="Proteomes" id="UP001059272"/>
    </source>
</evidence>
<proteinExistence type="predicted"/>
<evidence type="ECO:0000313" key="2">
    <source>
        <dbReference type="EMBL" id="UVO07109.1"/>
    </source>
</evidence>
<protein>
    <submittedName>
        <fullName evidence="2">Lysozyme inhibitor LprI family protein</fullName>
    </submittedName>
</protein>
<evidence type="ECO:0000259" key="1">
    <source>
        <dbReference type="Pfam" id="PF07007"/>
    </source>
</evidence>
<dbReference type="KEGG" id="ppoo:LW347_14475"/>
<sequence>MELKMIKVIIKSLLLIILSSHYVNANNLVCRSPLVIQSLIKEDQEKAQPISDRVSLETIKKIEFEYDIIITKLKTKNNLSCFGKAKIKIPSDVLDFLKYYPILESGDPKAKSIYLSNLYSHKKGDEYIALDRVYYNVHIADNQQETNIMYPHDESVSRTLYGLAWLQENATRLEDQSPRFKYKKALIEFTEADSALNIYWSNLPDYIKGQMKEDARQWIKNKNKKCGAIKTLSSQSHSLEEKTKIYTCQQQMTRERLVQLGLTENKDKK</sequence>
<name>A0AAE9NL82_9GAMM</name>
<gene>
    <name evidence="2" type="ORF">LW347_14475</name>
</gene>
<dbReference type="Gene3D" id="1.20.1270.180">
    <property type="match status" value="1"/>
</dbReference>
<dbReference type="Proteomes" id="UP001059272">
    <property type="component" value="Chromosome"/>
</dbReference>
<accession>A0AAE9NL82</accession>